<evidence type="ECO:0000313" key="2">
    <source>
        <dbReference type="Proteomes" id="UP001060215"/>
    </source>
</evidence>
<protein>
    <submittedName>
        <fullName evidence="1">Uncharacterized protein</fullName>
    </submittedName>
</protein>
<organism evidence="1 2">
    <name type="scientific">Camellia lanceoleosa</name>
    <dbReference type="NCBI Taxonomy" id="1840588"/>
    <lineage>
        <taxon>Eukaryota</taxon>
        <taxon>Viridiplantae</taxon>
        <taxon>Streptophyta</taxon>
        <taxon>Embryophyta</taxon>
        <taxon>Tracheophyta</taxon>
        <taxon>Spermatophyta</taxon>
        <taxon>Magnoliopsida</taxon>
        <taxon>eudicotyledons</taxon>
        <taxon>Gunneridae</taxon>
        <taxon>Pentapetalae</taxon>
        <taxon>asterids</taxon>
        <taxon>Ericales</taxon>
        <taxon>Theaceae</taxon>
        <taxon>Camellia</taxon>
    </lineage>
</organism>
<gene>
    <name evidence="1" type="ORF">LOK49_LG04G00842</name>
</gene>
<keyword evidence="2" id="KW-1185">Reference proteome</keyword>
<evidence type="ECO:0000313" key="1">
    <source>
        <dbReference type="EMBL" id="KAI8016790.1"/>
    </source>
</evidence>
<sequence>MEEGEEVEQASGIPSTYCRSPVTAPLGISVIGKGTRKVLRNGSATSFYIDSCLNSGELPNTSSLKTILEQKLETESLKISTDCVNLLNNGLDVHLKRLIKPCLELASSRLGNMHTSEVNNQVVFGLNGMRPMRYVQKLNRPVFASLLDFQVAMESNPRREVICAEAKNYISLTSINIKACLASTRMCILFFGIGDTPCANKGYLRYSTDSRAKQMDNWEETHEKEFYHRSSYTSVEEPHSRP</sequence>
<accession>A0ACC0HUY0</accession>
<dbReference type="EMBL" id="CM045759">
    <property type="protein sequence ID" value="KAI8016790.1"/>
    <property type="molecule type" value="Genomic_DNA"/>
</dbReference>
<dbReference type="Proteomes" id="UP001060215">
    <property type="component" value="Chromosome 2"/>
</dbReference>
<comment type="caution">
    <text evidence="1">The sequence shown here is derived from an EMBL/GenBank/DDBJ whole genome shotgun (WGS) entry which is preliminary data.</text>
</comment>
<reference evidence="1 2" key="1">
    <citation type="journal article" date="2022" name="Plant J.">
        <title>Chromosome-level genome of Camellia lanceoleosa provides a valuable resource for understanding genome evolution and self-incompatibility.</title>
        <authorList>
            <person name="Gong W."/>
            <person name="Xiao S."/>
            <person name="Wang L."/>
            <person name="Liao Z."/>
            <person name="Chang Y."/>
            <person name="Mo W."/>
            <person name="Hu G."/>
            <person name="Li W."/>
            <person name="Zhao G."/>
            <person name="Zhu H."/>
            <person name="Hu X."/>
            <person name="Ji K."/>
            <person name="Xiang X."/>
            <person name="Song Q."/>
            <person name="Yuan D."/>
            <person name="Jin S."/>
            <person name="Zhang L."/>
        </authorList>
    </citation>
    <scope>NUCLEOTIDE SEQUENCE [LARGE SCALE GENOMIC DNA]</scope>
    <source>
        <strain evidence="1">SQ_2022a</strain>
    </source>
</reference>
<proteinExistence type="predicted"/>
<name>A0ACC0HUY0_9ERIC</name>